<dbReference type="InterPro" id="IPR017871">
    <property type="entry name" value="ABC_transporter-like_CS"/>
</dbReference>
<keyword evidence="2" id="KW-0813">Transport</keyword>
<evidence type="ECO:0000256" key="3">
    <source>
        <dbReference type="ARBA" id="ARBA00022741"/>
    </source>
</evidence>
<dbReference type="InterPro" id="IPR050763">
    <property type="entry name" value="ABC_transporter_ATP-binding"/>
</dbReference>
<sequence length="286" mass="33145">MIVVQNLKKYYGKNVGIEDVSLEVKEGEILGLIGPNGAGKTTTIRILMGFLSPDAGKALISGKSMPKEIDFVKKNLGYIPGEVNFYGDMKIKEFLKFNRAFYKKIDLKYERYIVETLGIDLNKKFKELSLGNKKKVAILQALVHKPKYLILDEPTSGLDPIIQQKFYKLLDKHKKNRAVILFSSHILSEVEKLCDKFAMIKDGKIIMSGEISKLRDISIKQVHIYGLNFCNSLEKYPYKKEDMDYIFEIKQSQMKEFLKEILNCEFKDIEIKNQALEDIFLKMYRW</sequence>
<dbReference type="EMBL" id="CP007389">
    <property type="protein sequence ID" value="APT73487.1"/>
    <property type="molecule type" value="Genomic_DNA"/>
</dbReference>
<dbReference type="SMART" id="SM00382">
    <property type="entry name" value="AAA"/>
    <property type="match status" value="1"/>
</dbReference>
<dbReference type="PANTHER" id="PTHR42711">
    <property type="entry name" value="ABC TRANSPORTER ATP-BINDING PROTEIN"/>
    <property type="match status" value="1"/>
</dbReference>
<keyword evidence="7" id="KW-1185">Reference proteome</keyword>
<dbReference type="PROSITE" id="PS00211">
    <property type="entry name" value="ABC_TRANSPORTER_1"/>
    <property type="match status" value="1"/>
</dbReference>
<comment type="similarity">
    <text evidence="1">Belongs to the ABC transporter superfamily.</text>
</comment>
<dbReference type="PROSITE" id="PS50893">
    <property type="entry name" value="ABC_TRANSPORTER_2"/>
    <property type="match status" value="1"/>
</dbReference>
<evidence type="ECO:0000256" key="1">
    <source>
        <dbReference type="ARBA" id="ARBA00005417"/>
    </source>
</evidence>
<evidence type="ECO:0000256" key="2">
    <source>
        <dbReference type="ARBA" id="ARBA00022448"/>
    </source>
</evidence>
<gene>
    <name evidence="6" type="ORF">BW47_02450</name>
</gene>
<reference evidence="6 7" key="1">
    <citation type="submission" date="2014-02" db="EMBL/GenBank/DDBJ databases">
        <title>Diversity of Thermotogales isolates from hydrothermal vents.</title>
        <authorList>
            <person name="Haverkamp T.H.A."/>
            <person name="Lossouarn J."/>
            <person name="Geslin C."/>
            <person name="Nesbo C.L."/>
        </authorList>
    </citation>
    <scope>NUCLEOTIDE SEQUENCE [LARGE SCALE GENOMIC DNA]</scope>
    <source>
        <strain evidence="6 7">431</strain>
    </source>
</reference>
<evidence type="ECO:0000256" key="4">
    <source>
        <dbReference type="ARBA" id="ARBA00022840"/>
    </source>
</evidence>
<dbReference type="RefSeq" id="WP_012056682.1">
    <property type="nucleotide sequence ID" value="NZ_CP007389.1"/>
</dbReference>
<dbReference type="Proteomes" id="UP000185490">
    <property type="component" value="Chromosome"/>
</dbReference>
<dbReference type="CDD" id="cd03230">
    <property type="entry name" value="ABC_DR_subfamily_A"/>
    <property type="match status" value="1"/>
</dbReference>
<dbReference type="Gene3D" id="3.40.50.300">
    <property type="entry name" value="P-loop containing nucleotide triphosphate hydrolases"/>
    <property type="match status" value="1"/>
</dbReference>
<name>A0ABM6GDP0_9BACT</name>
<proteinExistence type="inferred from homology"/>
<dbReference type="InterPro" id="IPR003593">
    <property type="entry name" value="AAA+_ATPase"/>
</dbReference>
<accession>A0ABM6GDP0</accession>
<keyword evidence="4" id="KW-0067">ATP-binding</keyword>
<protein>
    <submittedName>
        <fullName evidence="6">ABC transporter</fullName>
    </submittedName>
</protein>
<keyword evidence="3" id="KW-0547">Nucleotide-binding</keyword>
<dbReference type="InterPro" id="IPR027417">
    <property type="entry name" value="P-loop_NTPase"/>
</dbReference>
<dbReference type="Pfam" id="PF00005">
    <property type="entry name" value="ABC_tran"/>
    <property type="match status" value="1"/>
</dbReference>
<dbReference type="InterPro" id="IPR003439">
    <property type="entry name" value="ABC_transporter-like_ATP-bd"/>
</dbReference>
<evidence type="ECO:0000259" key="5">
    <source>
        <dbReference type="PROSITE" id="PS50893"/>
    </source>
</evidence>
<evidence type="ECO:0000313" key="6">
    <source>
        <dbReference type="EMBL" id="APT73487.1"/>
    </source>
</evidence>
<dbReference type="PANTHER" id="PTHR42711:SF5">
    <property type="entry name" value="ABC TRANSPORTER ATP-BINDING PROTEIN NATA"/>
    <property type="match status" value="1"/>
</dbReference>
<feature type="domain" description="ABC transporter" evidence="5">
    <location>
        <begin position="2"/>
        <end position="227"/>
    </location>
</feature>
<organism evidence="6 7">
    <name type="scientific">Thermosipho melanesiensis</name>
    <dbReference type="NCBI Taxonomy" id="46541"/>
    <lineage>
        <taxon>Bacteria</taxon>
        <taxon>Thermotogati</taxon>
        <taxon>Thermotogota</taxon>
        <taxon>Thermotogae</taxon>
        <taxon>Thermotogales</taxon>
        <taxon>Fervidobacteriaceae</taxon>
        <taxon>Thermosipho</taxon>
    </lineage>
</organism>
<dbReference type="SUPFAM" id="SSF52540">
    <property type="entry name" value="P-loop containing nucleoside triphosphate hydrolases"/>
    <property type="match status" value="1"/>
</dbReference>
<evidence type="ECO:0000313" key="7">
    <source>
        <dbReference type="Proteomes" id="UP000185490"/>
    </source>
</evidence>